<dbReference type="OrthoDB" id="3647246at2759"/>
<feature type="compositionally biased region" description="Polar residues" evidence="1">
    <location>
        <begin position="625"/>
        <end position="638"/>
    </location>
</feature>
<accession>A0A6A6SEQ4</accession>
<evidence type="ECO:0000313" key="5">
    <source>
        <dbReference type="Proteomes" id="UP000799753"/>
    </source>
</evidence>
<feature type="domain" description="SAM-like" evidence="3">
    <location>
        <begin position="848"/>
        <end position="925"/>
    </location>
</feature>
<dbReference type="Pfam" id="PF23394">
    <property type="entry name" value="DUF7102"/>
    <property type="match status" value="1"/>
</dbReference>
<sequence length="956" mass="107428">MELDLGLDIQEHGEGREPTVLEFARFHHLCEDHTQDNMLYGMLVPPLDETIDQDLCDPPNAPTLTNKVHGLMKEPLAISNQSALLLKEVFLLASTPDRADAVCGGDKRVRGLKQEVPLLRTDDEIDLLSFGSTAIPNLTDLRIPLEPVDEAKGEGLEWPVRYWAYPAEKDEWAKKESSKLAMKREDLFWLQDAVRNTYMDDDGEAIMKENLRYKRDMALEPVTPPLLPLTPPPSPYIPSSPANQLQLLSEESNSTAAEAKGLEDQIMGEDSLTQNEANNIDLMVIDMFGDLLPTSSPDRPISILKRKVDNLMVETPLTPPMFSGSPSKRLKTVTFDDLPQYIESTGLEELPSLYENDDDVLTAEDDFSGFYKEIEPLAQEVNWKVENESLSEADTTKRVDVPMVDSSLPIAPWDKFKRSAGDTKEGHTDLEAQKLFLLLIKRDLNASSWKGISQLERELPSAPFPSQSVNVVIEEKLHGEGNLNLMLMEPTEGDIVTSSSSIWKRDGLRILEGDENDEEELELLQMQERRDVDSLVRKRKLEIDQKAADAERQREPSPARLPASHRHHKTHKSQHRKTRVAQEDKELDGSLMFGGGLSASKAMYNFMSLQGMEAKPRKAQKKPETVSNHFPESFTSLPIRSRSPSHSSRTSENQQKATGPLPLPLPKLPTIPEVLPSCSFIISSTLLQQRHLTKQIEKLYPNAEFVSRDFDIPRSTCKEADLLLSPSTGLILTTLQQVKQRALPGQPDTSQLKERIITLQERYETLVVIVSEGLSREMEERGTGRPADARDYEALTAFERFASGMEADVLVRFVQGGDQALSRSVVQEMAKYGLPYGSKDIGDVKPLADESNWELLLRRAGLNPFAAQVILAYLKDPIVYQVPGTPSHMMLLRGLGRFVIMDVRERVESFQGLMGGARVLRRVSVLLDQRWASAVNGYRMDRDGRMGRIAWLRKGE</sequence>
<proteinExistence type="predicted"/>
<evidence type="ECO:0000259" key="3">
    <source>
        <dbReference type="Pfam" id="PF23395"/>
    </source>
</evidence>
<name>A0A6A6SEQ4_9PLEO</name>
<dbReference type="EMBL" id="MU006777">
    <property type="protein sequence ID" value="KAF2645351.1"/>
    <property type="molecule type" value="Genomic_DNA"/>
</dbReference>
<evidence type="ECO:0000259" key="2">
    <source>
        <dbReference type="Pfam" id="PF23394"/>
    </source>
</evidence>
<dbReference type="InterPro" id="IPR057559">
    <property type="entry name" value="SAM_6"/>
</dbReference>
<organism evidence="4 5">
    <name type="scientific">Massarina eburnea CBS 473.64</name>
    <dbReference type="NCBI Taxonomy" id="1395130"/>
    <lineage>
        <taxon>Eukaryota</taxon>
        <taxon>Fungi</taxon>
        <taxon>Dikarya</taxon>
        <taxon>Ascomycota</taxon>
        <taxon>Pezizomycotina</taxon>
        <taxon>Dothideomycetes</taxon>
        <taxon>Pleosporomycetidae</taxon>
        <taxon>Pleosporales</taxon>
        <taxon>Massarineae</taxon>
        <taxon>Massarinaceae</taxon>
        <taxon>Massarina</taxon>
    </lineage>
</organism>
<dbReference type="InterPro" id="IPR055528">
    <property type="entry name" value="DUF7102"/>
</dbReference>
<gene>
    <name evidence="4" type="ORF">P280DRAFT_441736</name>
</gene>
<evidence type="ECO:0000313" key="4">
    <source>
        <dbReference type="EMBL" id="KAF2645351.1"/>
    </source>
</evidence>
<keyword evidence="5" id="KW-1185">Reference proteome</keyword>
<feature type="domain" description="DUF7102" evidence="2">
    <location>
        <begin position="679"/>
        <end position="834"/>
    </location>
</feature>
<dbReference type="Pfam" id="PF23395">
    <property type="entry name" value="SAM_6"/>
    <property type="match status" value="1"/>
</dbReference>
<feature type="compositionally biased region" description="Basic and acidic residues" evidence="1">
    <location>
        <begin position="546"/>
        <end position="557"/>
    </location>
</feature>
<evidence type="ECO:0000256" key="1">
    <source>
        <dbReference type="SAM" id="MobiDB-lite"/>
    </source>
</evidence>
<feature type="region of interest" description="Disordered" evidence="1">
    <location>
        <begin position="614"/>
        <end position="664"/>
    </location>
</feature>
<feature type="compositionally biased region" description="Low complexity" evidence="1">
    <location>
        <begin position="640"/>
        <end position="651"/>
    </location>
</feature>
<dbReference type="Proteomes" id="UP000799753">
    <property type="component" value="Unassembled WGS sequence"/>
</dbReference>
<reference evidence="4" key="1">
    <citation type="journal article" date="2020" name="Stud. Mycol.">
        <title>101 Dothideomycetes genomes: a test case for predicting lifestyles and emergence of pathogens.</title>
        <authorList>
            <person name="Haridas S."/>
            <person name="Albert R."/>
            <person name="Binder M."/>
            <person name="Bloem J."/>
            <person name="Labutti K."/>
            <person name="Salamov A."/>
            <person name="Andreopoulos B."/>
            <person name="Baker S."/>
            <person name="Barry K."/>
            <person name="Bills G."/>
            <person name="Bluhm B."/>
            <person name="Cannon C."/>
            <person name="Castanera R."/>
            <person name="Culley D."/>
            <person name="Daum C."/>
            <person name="Ezra D."/>
            <person name="Gonzalez J."/>
            <person name="Henrissat B."/>
            <person name="Kuo A."/>
            <person name="Liang C."/>
            <person name="Lipzen A."/>
            <person name="Lutzoni F."/>
            <person name="Magnuson J."/>
            <person name="Mondo S."/>
            <person name="Nolan M."/>
            <person name="Ohm R."/>
            <person name="Pangilinan J."/>
            <person name="Park H.-J."/>
            <person name="Ramirez L."/>
            <person name="Alfaro M."/>
            <person name="Sun H."/>
            <person name="Tritt A."/>
            <person name="Yoshinaga Y."/>
            <person name="Zwiers L.-H."/>
            <person name="Turgeon B."/>
            <person name="Goodwin S."/>
            <person name="Spatafora J."/>
            <person name="Crous P."/>
            <person name="Grigoriev I."/>
        </authorList>
    </citation>
    <scope>NUCLEOTIDE SEQUENCE</scope>
    <source>
        <strain evidence="4">CBS 473.64</strain>
    </source>
</reference>
<feature type="compositionally biased region" description="Basic residues" evidence="1">
    <location>
        <begin position="563"/>
        <end position="579"/>
    </location>
</feature>
<feature type="region of interest" description="Disordered" evidence="1">
    <location>
        <begin position="546"/>
        <end position="587"/>
    </location>
</feature>
<protein>
    <submittedName>
        <fullName evidence="4">Uncharacterized protein</fullName>
    </submittedName>
</protein>
<dbReference type="AlphaFoldDB" id="A0A6A6SEQ4"/>